<organism evidence="1">
    <name type="scientific">Methyloraptor flagellatus</name>
    <dbReference type="NCBI Taxonomy" id="3162530"/>
    <lineage>
        <taxon>Bacteria</taxon>
        <taxon>Pseudomonadati</taxon>
        <taxon>Pseudomonadota</taxon>
        <taxon>Alphaproteobacteria</taxon>
        <taxon>Hyphomicrobiales</taxon>
        <taxon>Ancalomicrobiaceae</taxon>
        <taxon>Methyloraptor</taxon>
    </lineage>
</organism>
<dbReference type="InterPro" id="IPR019226">
    <property type="entry name" value="DUF2158"/>
</dbReference>
<dbReference type="Pfam" id="PF09926">
    <property type="entry name" value="DUF2158"/>
    <property type="match status" value="1"/>
</dbReference>
<sequence>MTEQTYTPGDVVTLKSGGPALTVTRLLEAEIEVVWYADAEEVFRKDVLPIVAVTGLELDEDVEDEEEEEDEE</sequence>
<protein>
    <submittedName>
        <fullName evidence="1">DUF2158 domain-containing protein</fullName>
    </submittedName>
</protein>
<dbReference type="AlphaFoldDB" id="A0AAU7XBF4"/>
<dbReference type="RefSeq" id="WP_407050176.1">
    <property type="nucleotide sequence ID" value="NZ_CP158568.1"/>
</dbReference>
<reference evidence="1" key="1">
    <citation type="submission" date="2024-06" db="EMBL/GenBank/DDBJ databases">
        <title>Methylostella associata gen. nov., sp. nov., a novel Ancalomicrobiaceae-affiliated facultatively methylotrophic bacteria that feed on methanotrophs of the genus Methylococcus.</title>
        <authorList>
            <person name="Saltykova V."/>
            <person name="Danilova O.V."/>
            <person name="Oshkin I.Y."/>
            <person name="Belova S.E."/>
            <person name="Pimenov N.V."/>
            <person name="Dedysh S.N."/>
        </authorList>
    </citation>
    <scope>NUCLEOTIDE SEQUENCE</scope>
    <source>
        <strain evidence="1">S20</strain>
    </source>
</reference>
<dbReference type="EMBL" id="CP158568">
    <property type="protein sequence ID" value="XBY45085.1"/>
    <property type="molecule type" value="Genomic_DNA"/>
</dbReference>
<dbReference type="KEGG" id="mflg:ABS361_01965"/>
<evidence type="ECO:0000313" key="1">
    <source>
        <dbReference type="EMBL" id="XBY45085.1"/>
    </source>
</evidence>
<gene>
    <name evidence="1" type="ORF">ABS361_01965</name>
</gene>
<accession>A0AAU7XBF4</accession>
<proteinExistence type="predicted"/>
<name>A0AAU7XBF4_9HYPH</name>